<organism evidence="5 6">
    <name type="scientific">Lysobacter hankyongensis</name>
    <dbReference type="NCBI Taxonomy" id="1176535"/>
    <lineage>
        <taxon>Bacteria</taxon>
        <taxon>Pseudomonadati</taxon>
        <taxon>Pseudomonadota</taxon>
        <taxon>Gammaproteobacteria</taxon>
        <taxon>Lysobacterales</taxon>
        <taxon>Lysobacteraceae</taxon>
        <taxon>Lysobacter</taxon>
    </lineage>
</organism>
<reference evidence="6" key="1">
    <citation type="journal article" date="2019" name="Int. J. Syst. Evol. Microbiol.">
        <title>The Global Catalogue of Microorganisms (GCM) 10K type strain sequencing project: providing services to taxonomists for standard genome sequencing and annotation.</title>
        <authorList>
            <consortium name="The Broad Institute Genomics Platform"/>
            <consortium name="The Broad Institute Genome Sequencing Center for Infectious Disease"/>
            <person name="Wu L."/>
            <person name="Ma J."/>
        </authorList>
    </citation>
    <scope>NUCLEOTIDE SEQUENCE [LARGE SCALE GENOMIC DNA]</scope>
    <source>
        <strain evidence="6">JCM 18204</strain>
    </source>
</reference>
<evidence type="ECO:0000256" key="4">
    <source>
        <dbReference type="ARBA" id="ARBA00023136"/>
    </source>
</evidence>
<evidence type="ECO:0000256" key="1">
    <source>
        <dbReference type="ARBA" id="ARBA00004167"/>
    </source>
</evidence>
<dbReference type="Proteomes" id="UP001499959">
    <property type="component" value="Unassembled WGS sequence"/>
</dbReference>
<keyword evidence="2" id="KW-0812">Transmembrane</keyword>
<evidence type="ECO:0000256" key="2">
    <source>
        <dbReference type="ARBA" id="ARBA00022692"/>
    </source>
</evidence>
<sequence length="239" mass="25999">MDGADRFVFCPFRGALRMRSWRIRFVRSLLIVSLALGAMVHAQAIPPPPPPPPSPDAGDMRVSLLWRPSLEPVQAAFKASGLRVAEPVLLIAYDADGRPTNIDVVKSSRHRDLDRAIVEWAKQVRLATTSAGSGRIPFSFIDETLTEDVAPIPEIRVAELAFKPPLKAVLQSFASTDFSEAFAEVHVDYAADGGVTDVRLVDSSGSASLDKAVVAWSKRIKLKPGTAGMGRLPFVFRKP</sequence>
<accession>A0ABP9B9A0</accession>
<keyword evidence="4" id="KW-0472">Membrane</keyword>
<dbReference type="Gene3D" id="3.30.1150.10">
    <property type="match status" value="1"/>
</dbReference>
<name>A0ABP9B9A0_9GAMM</name>
<dbReference type="SUPFAM" id="SSF74653">
    <property type="entry name" value="TolA/TonB C-terminal domain"/>
    <property type="match status" value="2"/>
</dbReference>
<dbReference type="EMBL" id="BAABJE010000007">
    <property type="protein sequence ID" value="GAA4792110.1"/>
    <property type="molecule type" value="Genomic_DNA"/>
</dbReference>
<gene>
    <name evidence="5" type="ORF">GCM10023307_16810</name>
</gene>
<proteinExistence type="predicted"/>
<protein>
    <recommendedName>
        <fullName evidence="7">TonB C-terminal domain-containing protein</fullName>
    </recommendedName>
</protein>
<dbReference type="InterPro" id="IPR006260">
    <property type="entry name" value="TonB/TolA_C"/>
</dbReference>
<dbReference type="NCBIfam" id="TIGR01352">
    <property type="entry name" value="tonB_Cterm"/>
    <property type="match status" value="2"/>
</dbReference>
<keyword evidence="3" id="KW-1133">Transmembrane helix</keyword>
<comment type="caution">
    <text evidence="5">The sequence shown here is derived from an EMBL/GenBank/DDBJ whole genome shotgun (WGS) entry which is preliminary data.</text>
</comment>
<evidence type="ECO:0000313" key="5">
    <source>
        <dbReference type="EMBL" id="GAA4792110.1"/>
    </source>
</evidence>
<evidence type="ECO:0000313" key="6">
    <source>
        <dbReference type="Proteomes" id="UP001499959"/>
    </source>
</evidence>
<keyword evidence="6" id="KW-1185">Reference proteome</keyword>
<evidence type="ECO:0008006" key="7">
    <source>
        <dbReference type="Google" id="ProtNLM"/>
    </source>
</evidence>
<evidence type="ECO:0000256" key="3">
    <source>
        <dbReference type="ARBA" id="ARBA00022989"/>
    </source>
</evidence>
<comment type="subcellular location">
    <subcellularLocation>
        <location evidence="1">Membrane</location>
        <topology evidence="1">Single-pass membrane protein</topology>
    </subcellularLocation>
</comment>